<feature type="transmembrane region" description="Helical" evidence="1">
    <location>
        <begin position="247"/>
        <end position="267"/>
    </location>
</feature>
<organism evidence="2 3">
    <name type="scientific">Aeromonas veronii</name>
    <dbReference type="NCBI Taxonomy" id="654"/>
    <lineage>
        <taxon>Bacteria</taxon>
        <taxon>Pseudomonadati</taxon>
        <taxon>Pseudomonadota</taxon>
        <taxon>Gammaproteobacteria</taxon>
        <taxon>Aeromonadales</taxon>
        <taxon>Aeromonadaceae</taxon>
        <taxon>Aeromonas</taxon>
    </lineage>
</organism>
<feature type="transmembrane region" description="Helical" evidence="1">
    <location>
        <begin position="73"/>
        <end position="92"/>
    </location>
</feature>
<comment type="caution">
    <text evidence="2">The sequence shown here is derived from an EMBL/GenBank/DDBJ whole genome shotgun (WGS) entry which is preliminary data.</text>
</comment>
<gene>
    <name evidence="2" type="ORF">CJF24_03695</name>
</gene>
<feature type="transmembrane region" description="Helical" evidence="1">
    <location>
        <begin position="206"/>
        <end position="227"/>
    </location>
</feature>
<dbReference type="Proteomes" id="UP000323129">
    <property type="component" value="Unassembled WGS sequence"/>
</dbReference>
<keyword evidence="3" id="KW-1185">Reference proteome</keyword>
<reference evidence="2 3" key="1">
    <citation type="submission" date="2017-08" db="EMBL/GenBank/DDBJ databases">
        <title>Aeromonas veronii bv sobria strain NS22 whole genome sequencing.</title>
        <authorList>
            <person name="Katharios P."/>
            <person name="Ha V.Q."/>
            <person name="Smyrli M."/>
        </authorList>
    </citation>
    <scope>NUCLEOTIDE SEQUENCE [LARGE SCALE GENOMIC DNA]</scope>
    <source>
        <strain evidence="2 3">NS22</strain>
    </source>
</reference>
<keyword evidence="1" id="KW-0472">Membrane</keyword>
<evidence type="ECO:0000313" key="2">
    <source>
        <dbReference type="EMBL" id="TYD47448.1"/>
    </source>
</evidence>
<evidence type="ECO:0008006" key="4">
    <source>
        <dbReference type="Google" id="ProtNLM"/>
    </source>
</evidence>
<protein>
    <recommendedName>
        <fullName evidence="4">DUF4153 domain-containing protein</fullName>
    </recommendedName>
</protein>
<feature type="transmembrane region" description="Helical" evidence="1">
    <location>
        <begin position="139"/>
        <end position="162"/>
    </location>
</feature>
<evidence type="ECO:0000313" key="3">
    <source>
        <dbReference type="Proteomes" id="UP000323129"/>
    </source>
</evidence>
<keyword evidence="1" id="KW-0812">Transmembrane</keyword>
<dbReference type="RefSeq" id="WP_115544643.1">
    <property type="nucleotide sequence ID" value="NZ_NMUR01000023.1"/>
</dbReference>
<evidence type="ECO:0000256" key="1">
    <source>
        <dbReference type="SAM" id="Phobius"/>
    </source>
</evidence>
<feature type="transmembrane region" description="Helical" evidence="1">
    <location>
        <begin position="104"/>
        <end position="127"/>
    </location>
</feature>
<accession>A0ABY3MQJ6</accession>
<name>A0ABY3MQJ6_AERVE</name>
<proteinExistence type="predicted"/>
<keyword evidence="1" id="KW-1133">Transmembrane helix</keyword>
<sequence>MEQEKTKQDSGRFFEQRETASTQVAGKWARYRDWLKHSVRLELPSNSTEVNNNPYLRGGICSYNAYLSGMLRAHLWGLWLTALLVLAWQFILPRMDLVINHDAGLWIIMGTVVVGTLHWAILVFIGYEKRLQAAALTDPLSRMIGVAIVTITAAGVILGWYLSIERSAWFARFAEHSRINAEVYGRGFDVTAKTAEQLSSMGYDSWILAGQVMVYVGLALLFLIPSYRNSDNLAEEMKEEIGKVQGYPTQILLLFHLLLLFPAVAILA</sequence>
<dbReference type="EMBL" id="NQMC01000007">
    <property type="protein sequence ID" value="TYD47448.1"/>
    <property type="molecule type" value="Genomic_DNA"/>
</dbReference>